<dbReference type="Proteomes" id="UP000242519">
    <property type="component" value="Unassembled WGS sequence"/>
</dbReference>
<gene>
    <name evidence="3" type="ORF">B2J93_6148</name>
</gene>
<evidence type="ECO:0000313" key="3">
    <source>
        <dbReference type="EMBL" id="OWP07369.1"/>
    </source>
</evidence>
<dbReference type="EMBL" id="MZNU01000006">
    <property type="protein sequence ID" value="OWP07369.1"/>
    <property type="molecule type" value="Genomic_DNA"/>
</dbReference>
<protein>
    <submittedName>
        <fullName evidence="3">Uncharacterized protein</fullName>
    </submittedName>
</protein>
<feature type="region of interest" description="Disordered" evidence="1">
    <location>
        <begin position="193"/>
        <end position="223"/>
    </location>
</feature>
<keyword evidence="2" id="KW-0472">Membrane</keyword>
<feature type="region of interest" description="Disordered" evidence="1">
    <location>
        <begin position="12"/>
        <end position="38"/>
    </location>
</feature>
<proteinExistence type="predicted"/>
<name>A0A218ZH39_9HELO</name>
<comment type="caution">
    <text evidence="3">The sequence shown here is derived from an EMBL/GenBank/DDBJ whole genome shotgun (WGS) entry which is preliminary data.</text>
</comment>
<sequence>MSVHYRHVQYAQNQHNQNQHSRNQHNNPLHPLHSLPRSPKLHSRIHRHALSNTTSTEHPLTPCELVVLLFVLGILIALVCWLAWTMLEYCLTFAKEKTGDMETGKRMPRDQLVASRRNGISERMASMGLGSVVDAVDAIFGRGENGSDRRLLSDREGGEGYRASEQAYGYREPSIYPSSLGQDRIGYADGMSESSGCVGPLHGHKEDCVGDCTLQPRRRSRES</sequence>
<keyword evidence="2" id="KW-1133">Transmembrane helix</keyword>
<accession>A0A218ZH39</accession>
<dbReference type="InParanoid" id="A0A218ZH39"/>
<dbReference type="OrthoDB" id="3562862at2759"/>
<keyword evidence="4" id="KW-1185">Reference proteome</keyword>
<keyword evidence="2" id="KW-0812">Transmembrane</keyword>
<dbReference type="AlphaFoldDB" id="A0A218ZH39"/>
<evidence type="ECO:0000313" key="4">
    <source>
        <dbReference type="Proteomes" id="UP000242519"/>
    </source>
</evidence>
<evidence type="ECO:0000256" key="1">
    <source>
        <dbReference type="SAM" id="MobiDB-lite"/>
    </source>
</evidence>
<feature type="transmembrane region" description="Helical" evidence="2">
    <location>
        <begin position="65"/>
        <end position="87"/>
    </location>
</feature>
<evidence type="ECO:0000256" key="2">
    <source>
        <dbReference type="SAM" id="Phobius"/>
    </source>
</evidence>
<reference evidence="3 4" key="1">
    <citation type="submission" date="2017-04" db="EMBL/GenBank/DDBJ databases">
        <title>Draft genome sequence of Marssonina coronaria NL1: causal agent of apple blotch.</title>
        <authorList>
            <person name="Cheng Q."/>
        </authorList>
    </citation>
    <scope>NUCLEOTIDE SEQUENCE [LARGE SCALE GENOMIC DNA]</scope>
    <source>
        <strain evidence="3 4">NL1</strain>
    </source>
</reference>
<organism evidence="3 4">
    <name type="scientific">Diplocarpon coronariae</name>
    <dbReference type="NCBI Taxonomy" id="2795749"/>
    <lineage>
        <taxon>Eukaryota</taxon>
        <taxon>Fungi</taxon>
        <taxon>Dikarya</taxon>
        <taxon>Ascomycota</taxon>
        <taxon>Pezizomycotina</taxon>
        <taxon>Leotiomycetes</taxon>
        <taxon>Helotiales</taxon>
        <taxon>Drepanopezizaceae</taxon>
        <taxon>Diplocarpon</taxon>
    </lineage>
</organism>